<evidence type="ECO:0000313" key="1">
    <source>
        <dbReference type="EMBL" id="KAK7080882.1"/>
    </source>
</evidence>
<dbReference type="Proteomes" id="UP001381693">
    <property type="component" value="Unassembled WGS sequence"/>
</dbReference>
<sequence>MSSDWSTICTCALISLDEISLLHGRGKWMLLLVIIMGRLSTLPIKISIHSNTTLMKNDYSASIFKTDRLTGNDSLSKRYPQKAAQYLANSETESGFKSFL</sequence>
<keyword evidence="2" id="KW-1185">Reference proteome</keyword>
<protein>
    <submittedName>
        <fullName evidence="1">Uncharacterized protein</fullName>
    </submittedName>
</protein>
<reference evidence="1 2" key="1">
    <citation type="submission" date="2023-11" db="EMBL/GenBank/DDBJ databases">
        <title>Halocaridina rubra genome assembly.</title>
        <authorList>
            <person name="Smith C."/>
        </authorList>
    </citation>
    <scope>NUCLEOTIDE SEQUENCE [LARGE SCALE GENOMIC DNA]</scope>
    <source>
        <strain evidence="1">EP-1</strain>
        <tissue evidence="1">Whole</tissue>
    </source>
</reference>
<proteinExistence type="predicted"/>
<dbReference type="AlphaFoldDB" id="A0AAN8XCJ2"/>
<name>A0AAN8XCJ2_HALRR</name>
<organism evidence="1 2">
    <name type="scientific">Halocaridina rubra</name>
    <name type="common">Hawaiian red shrimp</name>
    <dbReference type="NCBI Taxonomy" id="373956"/>
    <lineage>
        <taxon>Eukaryota</taxon>
        <taxon>Metazoa</taxon>
        <taxon>Ecdysozoa</taxon>
        <taxon>Arthropoda</taxon>
        <taxon>Crustacea</taxon>
        <taxon>Multicrustacea</taxon>
        <taxon>Malacostraca</taxon>
        <taxon>Eumalacostraca</taxon>
        <taxon>Eucarida</taxon>
        <taxon>Decapoda</taxon>
        <taxon>Pleocyemata</taxon>
        <taxon>Caridea</taxon>
        <taxon>Atyoidea</taxon>
        <taxon>Atyidae</taxon>
        <taxon>Halocaridina</taxon>
    </lineage>
</organism>
<comment type="caution">
    <text evidence="1">The sequence shown here is derived from an EMBL/GenBank/DDBJ whole genome shotgun (WGS) entry which is preliminary data.</text>
</comment>
<accession>A0AAN8XCJ2</accession>
<gene>
    <name evidence="1" type="ORF">SK128_002843</name>
</gene>
<dbReference type="EMBL" id="JAXCGZ010005759">
    <property type="protein sequence ID" value="KAK7080882.1"/>
    <property type="molecule type" value="Genomic_DNA"/>
</dbReference>
<evidence type="ECO:0000313" key="2">
    <source>
        <dbReference type="Proteomes" id="UP001381693"/>
    </source>
</evidence>